<dbReference type="PANTHER" id="PTHR33452:SF1">
    <property type="entry name" value="INNER MEMBRANE PROTEIN YPHA-RELATED"/>
    <property type="match status" value="1"/>
</dbReference>
<dbReference type="PATRIC" id="fig|1232683.4.peg.3481"/>
<dbReference type="AlphaFoldDB" id="A0A081FV42"/>
<comment type="caution">
    <text evidence="8">The sequence shown here is derived from an EMBL/GenBank/DDBJ whole genome shotgun (WGS) entry which is preliminary data.</text>
</comment>
<evidence type="ECO:0000256" key="5">
    <source>
        <dbReference type="ARBA" id="ARBA00022989"/>
    </source>
</evidence>
<dbReference type="EMBL" id="JMQN01000050">
    <property type="protein sequence ID" value="KEA62397.1"/>
    <property type="molecule type" value="Genomic_DNA"/>
</dbReference>
<keyword evidence="3" id="KW-1003">Cell membrane</keyword>
<keyword evidence="4 7" id="KW-0812">Transmembrane</keyword>
<feature type="transmembrane region" description="Helical" evidence="7">
    <location>
        <begin position="114"/>
        <end position="133"/>
    </location>
</feature>
<evidence type="ECO:0000256" key="7">
    <source>
        <dbReference type="SAM" id="Phobius"/>
    </source>
</evidence>
<dbReference type="RefSeq" id="WP_036190937.1">
    <property type="nucleotide sequence ID" value="NZ_JMQN01000050.1"/>
</dbReference>
<sequence>MLTTLNRYLDAPDLGKFILRVSFAAMMLLHGWHKITHGIDGIFNMLTAHGLPTVIGYGVYLGEVVAPVLLILGVLTRISAILMLGTMIFAWALAGTALTFTLTKVGAWGIEHMMVYFFASLAIIFLGCGRYSVMTNPNWR</sequence>
<dbReference type="Proteomes" id="UP000028252">
    <property type="component" value="Unassembled WGS sequence"/>
</dbReference>
<comment type="subcellular location">
    <subcellularLocation>
        <location evidence="1">Cell membrane</location>
        <topology evidence="1">Multi-pass membrane protein</topology>
    </subcellularLocation>
</comment>
<evidence type="ECO:0000256" key="1">
    <source>
        <dbReference type="ARBA" id="ARBA00004651"/>
    </source>
</evidence>
<name>A0A081FV42_9GAMM</name>
<comment type="similarity">
    <text evidence="2">Belongs to the DoxX family.</text>
</comment>
<feature type="transmembrane region" description="Helical" evidence="7">
    <location>
        <begin position="82"/>
        <end position="102"/>
    </location>
</feature>
<evidence type="ECO:0000256" key="4">
    <source>
        <dbReference type="ARBA" id="ARBA00022692"/>
    </source>
</evidence>
<dbReference type="GO" id="GO:0005886">
    <property type="term" value="C:plasma membrane"/>
    <property type="evidence" value="ECO:0007669"/>
    <property type="project" value="UniProtKB-SubCell"/>
</dbReference>
<organism evidence="8 9">
    <name type="scientific">Marinobacterium lacunae</name>
    <dbReference type="NCBI Taxonomy" id="1232683"/>
    <lineage>
        <taxon>Bacteria</taxon>
        <taxon>Pseudomonadati</taxon>
        <taxon>Pseudomonadota</taxon>
        <taxon>Gammaproteobacteria</taxon>
        <taxon>Oceanospirillales</taxon>
        <taxon>Oceanospirillaceae</taxon>
        <taxon>Marinobacterium</taxon>
    </lineage>
</organism>
<reference evidence="8 9" key="1">
    <citation type="submission" date="2014-04" db="EMBL/GenBank/DDBJ databases">
        <title>Marinobacterium kochiensis sp. nov., isolated from sediment sample collected from Kochi backwaters in Kerala, India.</title>
        <authorList>
            <person name="Singh A."/>
            <person name="Pinnaka A.K."/>
        </authorList>
    </citation>
    <scope>NUCLEOTIDE SEQUENCE [LARGE SCALE GENOMIC DNA]</scope>
    <source>
        <strain evidence="8 9">AK27</strain>
    </source>
</reference>
<protein>
    <submittedName>
        <fullName evidence="8">Putative membrane protein</fullName>
    </submittedName>
</protein>
<dbReference type="PANTHER" id="PTHR33452">
    <property type="entry name" value="OXIDOREDUCTASE CATD-RELATED"/>
    <property type="match status" value="1"/>
</dbReference>
<evidence type="ECO:0000256" key="3">
    <source>
        <dbReference type="ARBA" id="ARBA00022475"/>
    </source>
</evidence>
<dbReference type="InterPro" id="IPR051907">
    <property type="entry name" value="DoxX-like_oxidoreductase"/>
</dbReference>
<keyword evidence="9" id="KW-1185">Reference proteome</keyword>
<dbReference type="InterPro" id="IPR032808">
    <property type="entry name" value="DoxX"/>
</dbReference>
<proteinExistence type="inferred from homology"/>
<gene>
    <name evidence="8" type="ORF">ADIMK_3537</name>
</gene>
<dbReference type="OrthoDB" id="280866at2"/>
<dbReference type="Pfam" id="PF07681">
    <property type="entry name" value="DoxX"/>
    <property type="match status" value="1"/>
</dbReference>
<dbReference type="STRING" id="1232683.ADIMK_3537"/>
<keyword evidence="6 7" id="KW-0472">Membrane</keyword>
<evidence type="ECO:0000313" key="9">
    <source>
        <dbReference type="Proteomes" id="UP000028252"/>
    </source>
</evidence>
<keyword evidence="5 7" id="KW-1133">Transmembrane helix</keyword>
<accession>A0A081FV42</accession>
<evidence type="ECO:0000256" key="2">
    <source>
        <dbReference type="ARBA" id="ARBA00006679"/>
    </source>
</evidence>
<feature type="transmembrane region" description="Helical" evidence="7">
    <location>
        <begin position="55"/>
        <end position="75"/>
    </location>
</feature>
<evidence type="ECO:0000256" key="6">
    <source>
        <dbReference type="ARBA" id="ARBA00023136"/>
    </source>
</evidence>
<dbReference type="eggNOG" id="COG2259">
    <property type="taxonomic scope" value="Bacteria"/>
</dbReference>
<evidence type="ECO:0000313" key="8">
    <source>
        <dbReference type="EMBL" id="KEA62397.1"/>
    </source>
</evidence>